<dbReference type="STRING" id="680026.AB733_18880"/>
<keyword evidence="1" id="KW-1133">Transmembrane helix</keyword>
<evidence type="ECO:0000313" key="2">
    <source>
        <dbReference type="EMBL" id="PSW23043.1"/>
    </source>
</evidence>
<feature type="transmembrane region" description="Helical" evidence="1">
    <location>
        <begin position="6"/>
        <end position="24"/>
    </location>
</feature>
<evidence type="ECO:0000256" key="1">
    <source>
        <dbReference type="SAM" id="Phobius"/>
    </source>
</evidence>
<reference evidence="2 3" key="1">
    <citation type="submission" date="2018-01" db="EMBL/GenBank/DDBJ databases">
        <title>Whole genome sequencing of Histamine producing bacteria.</title>
        <authorList>
            <person name="Butler K."/>
        </authorList>
    </citation>
    <scope>NUCLEOTIDE SEQUENCE [LARGE SCALE GENOMIC DNA]</scope>
    <source>
        <strain evidence="2 3">DSM 24669</strain>
    </source>
</reference>
<keyword evidence="3" id="KW-1185">Reference proteome</keyword>
<sequence length="156" mass="17665">MIPKYKVIILLLISTNIYIIHDWISLHKIKKGHYITTIKDINIRSYSLTEAKLEIKDNIINMEVKNISPNDTCIGTSISATYNYHQHFLSKTIKLTQGRATASHPKKACKVKAFNEFARVLGYGTSHQLEVLKGTNGDICFRSNQLGTYCFGVSDE</sequence>
<dbReference type="OrthoDB" id="9895618at2"/>
<comment type="caution">
    <text evidence="2">The sequence shown here is derived from an EMBL/GenBank/DDBJ whole genome shotgun (WGS) entry which is preliminary data.</text>
</comment>
<keyword evidence="1" id="KW-0812">Transmembrane</keyword>
<gene>
    <name evidence="2" type="ORF">C9I94_17870</name>
</gene>
<keyword evidence="1" id="KW-0472">Membrane</keyword>
<accession>A0A0J8V9J2</accession>
<protein>
    <submittedName>
        <fullName evidence="2">Uncharacterized protein</fullName>
    </submittedName>
</protein>
<name>A0A0J8V9J2_9GAMM</name>
<organism evidence="2 3">
    <name type="scientific">Photobacterium swingsii</name>
    <dbReference type="NCBI Taxonomy" id="680026"/>
    <lineage>
        <taxon>Bacteria</taxon>
        <taxon>Pseudomonadati</taxon>
        <taxon>Pseudomonadota</taxon>
        <taxon>Gammaproteobacteria</taxon>
        <taxon>Vibrionales</taxon>
        <taxon>Vibrionaceae</taxon>
        <taxon>Photobacterium</taxon>
    </lineage>
</organism>
<dbReference type="EMBL" id="PYLZ01000010">
    <property type="protein sequence ID" value="PSW23043.1"/>
    <property type="molecule type" value="Genomic_DNA"/>
</dbReference>
<dbReference type="RefSeq" id="WP_048900173.1">
    <property type="nucleotide sequence ID" value="NZ_AP024853.1"/>
</dbReference>
<evidence type="ECO:0000313" key="3">
    <source>
        <dbReference type="Proteomes" id="UP000240481"/>
    </source>
</evidence>
<dbReference type="AlphaFoldDB" id="A0A0J8V9J2"/>
<proteinExistence type="predicted"/>
<dbReference type="Proteomes" id="UP000240481">
    <property type="component" value="Unassembled WGS sequence"/>
</dbReference>